<keyword evidence="1" id="KW-0472">Membrane</keyword>
<name>A0A553JNG9_SHEHA</name>
<dbReference type="InterPro" id="IPR015943">
    <property type="entry name" value="WD40/YVTN_repeat-like_dom_sf"/>
</dbReference>
<feature type="transmembrane region" description="Helical" evidence="1">
    <location>
        <begin position="17"/>
        <end position="37"/>
    </location>
</feature>
<dbReference type="PANTHER" id="PTHR40274">
    <property type="entry name" value="VIRGINIAMYCIN B LYASE"/>
    <property type="match status" value="1"/>
</dbReference>
<dbReference type="PANTHER" id="PTHR40274:SF3">
    <property type="entry name" value="VIRGINIAMYCIN B LYASE"/>
    <property type="match status" value="1"/>
</dbReference>
<proteinExistence type="predicted"/>
<dbReference type="Pfam" id="PF24684">
    <property type="entry name" value="Vgb_lyase"/>
    <property type="match status" value="1"/>
</dbReference>
<reference evidence="3" key="1">
    <citation type="submission" date="2019-07" db="EMBL/GenBank/DDBJ databases">
        <title>Shewanella sp. YLB-08 draft genomic sequence.</title>
        <authorList>
            <person name="Yu L."/>
        </authorList>
    </citation>
    <scope>NUCLEOTIDE SEQUENCE [LARGE SCALE GENOMIC DNA]</scope>
    <source>
        <strain evidence="3">JCM 20706</strain>
    </source>
</reference>
<keyword evidence="1" id="KW-0812">Transmembrane</keyword>
<dbReference type="Gene3D" id="2.130.10.10">
    <property type="entry name" value="YVTN repeat-like/Quinoprotein amine dehydrogenase"/>
    <property type="match status" value="2"/>
</dbReference>
<evidence type="ECO:0000256" key="1">
    <source>
        <dbReference type="SAM" id="Phobius"/>
    </source>
</evidence>
<dbReference type="RefSeq" id="WP_144040579.1">
    <property type="nucleotide sequence ID" value="NZ_BMPL01000014.1"/>
</dbReference>
<evidence type="ECO:0008006" key="4">
    <source>
        <dbReference type="Google" id="ProtNLM"/>
    </source>
</evidence>
<organism evidence="2 3">
    <name type="scientific">Shewanella hanedai</name>
    <name type="common">Alteromonas hanedai</name>
    <dbReference type="NCBI Taxonomy" id="25"/>
    <lineage>
        <taxon>Bacteria</taxon>
        <taxon>Pseudomonadati</taxon>
        <taxon>Pseudomonadota</taxon>
        <taxon>Gammaproteobacteria</taxon>
        <taxon>Alteromonadales</taxon>
        <taxon>Shewanellaceae</taxon>
        <taxon>Shewanella</taxon>
    </lineage>
</organism>
<dbReference type="OrthoDB" id="9812926at2"/>
<dbReference type="Proteomes" id="UP000318126">
    <property type="component" value="Unassembled WGS sequence"/>
</dbReference>
<evidence type="ECO:0000313" key="2">
    <source>
        <dbReference type="EMBL" id="TRY14008.1"/>
    </source>
</evidence>
<dbReference type="SUPFAM" id="SSF63829">
    <property type="entry name" value="Calcium-dependent phosphotriesterase"/>
    <property type="match status" value="1"/>
</dbReference>
<gene>
    <name evidence="2" type="ORF">FN961_12860</name>
</gene>
<keyword evidence="3" id="KW-1185">Reference proteome</keyword>
<dbReference type="InterPro" id="IPR008972">
    <property type="entry name" value="Cupredoxin"/>
</dbReference>
<protein>
    <recommendedName>
        <fullName evidence="4">SMP-30/Gluconolactonase/LRE-like region domain-containing protein</fullName>
    </recommendedName>
</protein>
<dbReference type="SUPFAM" id="SSF50952">
    <property type="entry name" value="Soluble quinoprotein glucose dehydrogenase"/>
    <property type="match status" value="1"/>
</dbReference>
<dbReference type="AlphaFoldDB" id="A0A553JNG9"/>
<dbReference type="SUPFAM" id="SSF49503">
    <property type="entry name" value="Cupredoxins"/>
    <property type="match status" value="1"/>
</dbReference>
<dbReference type="EMBL" id="VKGK01000014">
    <property type="protein sequence ID" value="TRY14008.1"/>
    <property type="molecule type" value="Genomic_DNA"/>
</dbReference>
<dbReference type="InterPro" id="IPR011041">
    <property type="entry name" value="Quinoprot_gluc/sorb_DH_b-prop"/>
</dbReference>
<evidence type="ECO:0000313" key="3">
    <source>
        <dbReference type="Proteomes" id="UP000318126"/>
    </source>
</evidence>
<sequence length="622" mass="67310">MTKHNDGILTTRFILELYIPIMILLLFVGISASTNLAEGKEKINIIKATHKVETGYIKEFALASPRSGPAIVAIDSSDNVWVALARSGQLAKMANGEVTLYNIGKDKRPVGLIAGSIENGYPGEIWIAASYDNKIIRFNTATTQIREYEIPGENSWPFNIAIGPKKQVWFTQRAGGKIGRLDPSSGKVKNFELPTKHSGPAGMAIDQSNGAVWFTQAYADGIGRLDPNTGEVQEFKMGTQSSGMINGPAGLTIAPDGGVWFAKLEGKLGHIAPGSSVIDLVDVPAGAARPAGIIAGENGDIWTMALDGNQILRYQAADKHFTVYPIPVGSADTFPGKPPLAKTSRPFGLALDSRGNFWFSQQFTGQLGVLDMSAPELKLFSPGRKVTMPDPLVTIQALDRVAGISEMTLTLDGKKVSLNQGRLSLLNTLPGKHHLTVEVTDGSGAKSRLVRRFDYQPGKLAIVAMVEAIELDKGVNQAGKDQLEMLAKSSRNKNWLKDLEYTLSQNQASFGSETKALKAAIVWFKANNQQKQQVIISDTKALFSKTDITIKKGGTVTWMYDGKTSGHEISHLLHQIAIIPLGTQSPILRAGESFSQVFNQVGVFEFEDKKTPGVKGKIRVVL</sequence>
<comment type="caution">
    <text evidence="2">The sequence shown here is derived from an EMBL/GenBank/DDBJ whole genome shotgun (WGS) entry which is preliminary data.</text>
</comment>
<dbReference type="Gene3D" id="2.60.40.420">
    <property type="entry name" value="Cupredoxins - blue copper proteins"/>
    <property type="match status" value="1"/>
</dbReference>
<accession>A0A553JNG9</accession>
<dbReference type="InterPro" id="IPR051344">
    <property type="entry name" value="Vgb"/>
</dbReference>
<keyword evidence="1" id="KW-1133">Transmembrane helix</keyword>